<evidence type="ECO:0000313" key="2">
    <source>
        <dbReference type="Proteomes" id="UP001056778"/>
    </source>
</evidence>
<proteinExistence type="predicted"/>
<organism evidence="1 2">
    <name type="scientific">Holotrichia oblita</name>
    <name type="common">Chafer beetle</name>
    <dbReference type="NCBI Taxonomy" id="644536"/>
    <lineage>
        <taxon>Eukaryota</taxon>
        <taxon>Metazoa</taxon>
        <taxon>Ecdysozoa</taxon>
        <taxon>Arthropoda</taxon>
        <taxon>Hexapoda</taxon>
        <taxon>Insecta</taxon>
        <taxon>Pterygota</taxon>
        <taxon>Neoptera</taxon>
        <taxon>Endopterygota</taxon>
        <taxon>Coleoptera</taxon>
        <taxon>Polyphaga</taxon>
        <taxon>Scarabaeiformia</taxon>
        <taxon>Scarabaeidae</taxon>
        <taxon>Melolonthinae</taxon>
        <taxon>Holotrichia</taxon>
    </lineage>
</organism>
<name>A0ACB9T9W9_HOLOL</name>
<comment type="caution">
    <text evidence="1">The sequence shown here is derived from an EMBL/GenBank/DDBJ whole genome shotgun (WGS) entry which is preliminary data.</text>
</comment>
<reference evidence="1" key="1">
    <citation type="submission" date="2022-04" db="EMBL/GenBank/DDBJ databases">
        <title>Chromosome-scale genome assembly of Holotrichia oblita Faldermann.</title>
        <authorList>
            <person name="Rongchong L."/>
        </authorList>
    </citation>
    <scope>NUCLEOTIDE SEQUENCE</scope>
    <source>
        <strain evidence="1">81SQS9</strain>
    </source>
</reference>
<sequence>MLDITQDNAQNRGMYSEWISLSSFVQTSPEASQSVLEKFGITTSKEITLSIVHHLATNLGISQPPEPSPLLTDSEVQWCMEVLCYGLSLPLTEHDAIKDCVNVYCEWLSALLPNVKICVPKPVCDDPNLYARKIIKHFHYLFIPRKGEGLDTINRQAVLCHRVLRTLQQIAHESNVLENTTWESLLLFLLTINDTLLAPPTVKDDVADQLCERVLSVLFEVWLLACAQCFPSPPLWKTLRECCMNWRHRTALIEQWNRVNLALTSKLLLFMYGPTFPELKIGEDDLIPSGMSNDCIAQSWYRFLNTIGNPVCLTKPEVISQTQKFLQFAISQNGGVTDPCHHPSLQALPLIFLKAMKGIAGQVDAFLGIAQPLSWEAMVMGVGIDKIKDPVPAVSTPSAHSPTPPAQRRLAKSFSVAPSSVTKGPENKRPNSIIMENSKGSITYSQPGSLTEIADLPPSITIDKYESGKAEALGTLCRIMCSKKTGEEILPVYLARFYLAVQQGLKIPPNRECGECMVAVLVNSSDLFRVDLDGVRILLPAFINALEIVLPDRDLKLKSYVSKSDLRRASINLLLSMLVLPLHFQNIVIKDLHSGSSDRSITFGELKPRLMNLVMSALQAETDPQNTHMLLGGLFLCVQDSAIYEKVEQVMQPSADTASNLLTSVSDTASTVSAASSSDHHSHTDSLGPDLSDIPPDALERKRAVKWLCDYIIHQCSRPPPAHSKDLHSTIVAAFHCCSVWLLEHPYLLRDKDCLTTILDVAELGVSGTKSVGKPGEEIKMKEDKELKPVSMRVRDAAENLLILILEQVGYFPSECGPESVSSLLDEMSLLQHCNSCPTDCSNQEKAVEKFRYFVSEGSVMLALLEEPLGNDQDPQPTVTVLIRGPFGRHAWTMQLRHLPRHRSGTKYHATNLGRPVVMHDAPSRPEIKQKYFPDSVERVSQCKVDQSIPSLESVFNNDDVANTETSKLAQLMNKQAGAETYLAAAQSLVQAPECAPPSVVHEFQTARLFLSHFGLLNLDTVNEKEETASHLIALDSSESDFCRDLTVLDNMSSRTCDTVHIFYVKAQQTSAQDIISNMLHTNNICPYFLEFIRSLGWPVDVHSHPGWTGHLSTSWKIVPTSTTNTDQTTGPFDGERQVLYWADACSEIAFVAPTQMKPQESQKESSFNSTWNEKHYSETSSRDKRTLSLDLDKQSVPLRRPMHRCNLHPHTNTKIMVVWLESFEDHLNIPINDLLNCMNTGLETSATRIGDVLVIGLHLMASGLLRVHLQGPVGRVSLASPLVDGMIINRRCLGPLVRHTALNMSRRRRLDSENYQPPHVRRRLKIQEIVQKYKREMSPPELLTYLFSKP</sequence>
<dbReference type="EMBL" id="CM043018">
    <property type="protein sequence ID" value="KAI4463658.1"/>
    <property type="molecule type" value="Genomic_DNA"/>
</dbReference>
<evidence type="ECO:0000313" key="1">
    <source>
        <dbReference type="EMBL" id="KAI4463658.1"/>
    </source>
</evidence>
<gene>
    <name evidence="1" type="ORF">MML48_4g00006543</name>
</gene>
<keyword evidence="2" id="KW-1185">Reference proteome</keyword>
<protein>
    <submittedName>
        <fullName evidence="1">Uncharacterized protein</fullName>
    </submittedName>
</protein>
<accession>A0ACB9T9W9</accession>
<dbReference type="Proteomes" id="UP001056778">
    <property type="component" value="Chromosome 4"/>
</dbReference>